<gene>
    <name evidence="3" type="ORF">LYY06_11105</name>
</gene>
<reference evidence="3" key="1">
    <citation type="submission" date="2021-12" db="EMBL/GenBank/DDBJ databases">
        <authorList>
            <person name="Lv X."/>
        </authorList>
    </citation>
    <scope>NUCLEOTIDE SEQUENCE</scope>
    <source>
        <strain evidence="3">HF2106</strain>
    </source>
</reference>
<proteinExistence type="predicted"/>
<evidence type="ECO:0000313" key="3">
    <source>
        <dbReference type="EMBL" id="MCE4122806.1"/>
    </source>
</evidence>
<dbReference type="RefSeq" id="WP_233339511.1">
    <property type="nucleotide sequence ID" value="NZ_JAJTVO010000020.1"/>
</dbReference>
<dbReference type="PANTHER" id="PTHR22901:SF0">
    <property type="entry name" value="SIALATE O-ACETYLESTERASE"/>
    <property type="match status" value="1"/>
</dbReference>
<organism evidence="3 4">
    <name type="scientific">Segatella copri</name>
    <dbReference type="NCBI Taxonomy" id="165179"/>
    <lineage>
        <taxon>Bacteria</taxon>
        <taxon>Pseudomonadati</taxon>
        <taxon>Bacteroidota</taxon>
        <taxon>Bacteroidia</taxon>
        <taxon>Bacteroidales</taxon>
        <taxon>Prevotellaceae</taxon>
        <taxon>Segatella</taxon>
    </lineage>
</organism>
<accession>A0AAW4YN19</accession>
<evidence type="ECO:0000259" key="2">
    <source>
        <dbReference type="Pfam" id="PF03629"/>
    </source>
</evidence>
<dbReference type="AlphaFoldDB" id="A0AAW4YN19"/>
<dbReference type="EMBL" id="JAJTVO010000020">
    <property type="protein sequence ID" value="MCE4122806.1"/>
    <property type="molecule type" value="Genomic_DNA"/>
</dbReference>
<dbReference type="Pfam" id="PF03629">
    <property type="entry name" value="SASA"/>
    <property type="match status" value="1"/>
</dbReference>
<sequence length="478" mass="53913">MVALMALFCQQGMMAKVKLPHVMASNMVLQQDTNVKLWGKAKPNTKISVKTSWDNKTYKVTSANDSTWQVTVKTIKADNQPYDIIFSDGEQTRLTNVLMGEVWLCSGQSNMEMPMRGFDRQPLRGTNALIAKQKPSTPIRMFITDSKKGSWIRQWAKTPQDDCYGEWLDNSPENVSVTSATAYYFAQYLQDVLDVPVGLIVTTLGGAKVEPWMSKEAISAFKDINLSILNNDKKPNIWQDPCVLYNAKMAPFTNYAIKGFLWYQGESNRNNADQYRQLMPAFVKDLRQKWGLGELPFYFVQIAPYRYGNAEHTDAAKMREIQALNAKEIPNSGMVCTLDIGAPNFIHPMDKETVGTRLALLALGKTYGKAGFGYQSPTYVSQEIKDGKIYINVENAQYGLCPMWTSLKGFEIAGADKVFHPAFAEIEEKTCRLAVSSKEVPNPVAVRYCYHNYAEASVFNIYGLPLVPFRTDTWNLDK</sequence>
<feature type="domain" description="Sialate O-acetylesterase" evidence="2">
    <location>
        <begin position="101"/>
        <end position="342"/>
    </location>
</feature>
<dbReference type="GO" id="GO:0001681">
    <property type="term" value="F:sialate O-acetylesterase activity"/>
    <property type="evidence" value="ECO:0007669"/>
    <property type="project" value="InterPro"/>
</dbReference>
<dbReference type="InterPro" id="IPR039329">
    <property type="entry name" value="SIAE"/>
</dbReference>
<dbReference type="Proteomes" id="UP001200307">
    <property type="component" value="Unassembled WGS sequence"/>
</dbReference>
<keyword evidence="1" id="KW-0378">Hydrolase</keyword>
<dbReference type="InterPro" id="IPR036514">
    <property type="entry name" value="SGNH_hydro_sf"/>
</dbReference>
<protein>
    <submittedName>
        <fullName evidence="3">Sialate O-acetylesterase</fullName>
    </submittedName>
</protein>
<dbReference type="SUPFAM" id="SSF52266">
    <property type="entry name" value="SGNH hydrolase"/>
    <property type="match status" value="1"/>
</dbReference>
<evidence type="ECO:0000313" key="4">
    <source>
        <dbReference type="Proteomes" id="UP001200307"/>
    </source>
</evidence>
<comment type="caution">
    <text evidence="3">The sequence shown here is derived from an EMBL/GenBank/DDBJ whole genome shotgun (WGS) entry which is preliminary data.</text>
</comment>
<dbReference type="InterPro" id="IPR005181">
    <property type="entry name" value="SASA"/>
</dbReference>
<name>A0AAW4YN19_9BACT</name>
<dbReference type="PANTHER" id="PTHR22901">
    <property type="entry name" value="SIALATE O-ACETYLESTERASE"/>
    <property type="match status" value="1"/>
</dbReference>
<evidence type="ECO:0000256" key="1">
    <source>
        <dbReference type="ARBA" id="ARBA00022801"/>
    </source>
</evidence>
<dbReference type="GO" id="GO:0005975">
    <property type="term" value="P:carbohydrate metabolic process"/>
    <property type="evidence" value="ECO:0007669"/>
    <property type="project" value="TreeGrafter"/>
</dbReference>
<dbReference type="Gene3D" id="3.40.50.1110">
    <property type="entry name" value="SGNH hydrolase"/>
    <property type="match status" value="1"/>
</dbReference>